<dbReference type="GO" id="GO:0030688">
    <property type="term" value="C:preribosome, small subunit precursor"/>
    <property type="evidence" value="ECO:0007669"/>
    <property type="project" value="TreeGrafter"/>
</dbReference>
<evidence type="ECO:0000256" key="1">
    <source>
        <dbReference type="ARBA" id="ARBA00009078"/>
    </source>
</evidence>
<dbReference type="PANTHER" id="PTHR21531:SF0">
    <property type="entry name" value="PROTEIN LTV1 HOMOLOG"/>
    <property type="match status" value="1"/>
</dbReference>
<feature type="region of interest" description="Disordered" evidence="2">
    <location>
        <begin position="1"/>
        <end position="41"/>
    </location>
</feature>
<dbReference type="GO" id="GO:0042274">
    <property type="term" value="P:ribosomal small subunit biogenesis"/>
    <property type="evidence" value="ECO:0007669"/>
    <property type="project" value="InterPro"/>
</dbReference>
<reference evidence="3" key="1">
    <citation type="submission" date="2021-01" db="EMBL/GenBank/DDBJ databases">
        <authorList>
            <person name="Corre E."/>
            <person name="Pelletier E."/>
            <person name="Niang G."/>
            <person name="Scheremetjew M."/>
            <person name="Finn R."/>
            <person name="Kale V."/>
            <person name="Holt S."/>
            <person name="Cochrane G."/>
            <person name="Meng A."/>
            <person name="Brown T."/>
            <person name="Cohen L."/>
        </authorList>
    </citation>
    <scope>NUCLEOTIDE SEQUENCE</scope>
    <source>
        <strain evidence="3">Isolate 1302-5</strain>
    </source>
</reference>
<comment type="similarity">
    <text evidence="1">Belongs to the LTV1 family.</text>
</comment>
<dbReference type="GO" id="GO:0000056">
    <property type="term" value="P:ribosomal small subunit export from nucleus"/>
    <property type="evidence" value="ECO:0007669"/>
    <property type="project" value="TreeGrafter"/>
</dbReference>
<protein>
    <recommendedName>
        <fullName evidence="4">Protein LTV1 homolog</fullName>
    </recommendedName>
</protein>
<dbReference type="PANTHER" id="PTHR21531">
    <property type="entry name" value="LOW-TEMPERATURE VIABILITY PROTEIN LTV1-RELATED"/>
    <property type="match status" value="1"/>
</dbReference>
<accession>A0A7S4HNA3</accession>
<feature type="region of interest" description="Disordered" evidence="2">
    <location>
        <begin position="219"/>
        <end position="265"/>
    </location>
</feature>
<evidence type="ECO:0008006" key="4">
    <source>
        <dbReference type="Google" id="ProtNLM"/>
    </source>
</evidence>
<feature type="compositionally biased region" description="Acidic residues" evidence="2">
    <location>
        <begin position="16"/>
        <end position="40"/>
    </location>
</feature>
<dbReference type="GO" id="GO:0005829">
    <property type="term" value="C:cytosol"/>
    <property type="evidence" value="ECO:0007669"/>
    <property type="project" value="TreeGrafter"/>
</dbReference>
<dbReference type="EMBL" id="HBKQ01002992">
    <property type="protein sequence ID" value="CAE2204371.1"/>
    <property type="molecule type" value="Transcribed_RNA"/>
</dbReference>
<feature type="compositionally biased region" description="Basic and acidic residues" evidence="2">
    <location>
        <begin position="292"/>
        <end position="309"/>
    </location>
</feature>
<feature type="region of interest" description="Disordered" evidence="2">
    <location>
        <begin position="277"/>
        <end position="310"/>
    </location>
</feature>
<name>A0A7S4HNA3_9STRA</name>
<gene>
    <name evidence="3" type="ORF">OAUR00152_LOCUS2044</name>
</gene>
<sequence>MAFFQGAKDIRRGCPGDEDDVDDDEDSLDREFGGDDDDGHDDVANLHRVEATPGVVPALAPDEEKALADKFLQTLAEYDSDDVGDLDDHHDECRGDVMLEGDARLEATFDEFLTEKKDEIFVEGTSHLAEKRREGGSSYAALVGRTMVHVSQLGEAGPVGVADERPQDLRDVMAEADATLASPEMEPPAEEVLIDGKSYFSQASRNPWDCESILSTYSNLDNNPAMVGRSGRGRRRRKGGSGKKKGSKEFGAGMGPEGVPEDEPVKIVLSSKTGLPLSAFDKEGTGGNPDAAADHRFAPPREGGVHPEYCDDDGREYDEYGEDMDDTYLSVNLGEKRDKTESKMDKKARKVAVKEERRVARIQKKMMREAFGDEFARRSGANAEDDVAGKSVFRYS</sequence>
<dbReference type="GO" id="GO:0005634">
    <property type="term" value="C:nucleus"/>
    <property type="evidence" value="ECO:0007669"/>
    <property type="project" value="TreeGrafter"/>
</dbReference>
<dbReference type="InterPro" id="IPR007307">
    <property type="entry name" value="Ltv1"/>
</dbReference>
<organism evidence="3">
    <name type="scientific">Odontella aurita</name>
    <dbReference type="NCBI Taxonomy" id="265563"/>
    <lineage>
        <taxon>Eukaryota</taxon>
        <taxon>Sar</taxon>
        <taxon>Stramenopiles</taxon>
        <taxon>Ochrophyta</taxon>
        <taxon>Bacillariophyta</taxon>
        <taxon>Mediophyceae</taxon>
        <taxon>Biddulphiophycidae</taxon>
        <taxon>Eupodiscales</taxon>
        <taxon>Odontellaceae</taxon>
        <taxon>Odontella</taxon>
    </lineage>
</organism>
<dbReference type="AlphaFoldDB" id="A0A7S4HNA3"/>
<proteinExistence type="inferred from homology"/>
<evidence type="ECO:0000256" key="2">
    <source>
        <dbReference type="SAM" id="MobiDB-lite"/>
    </source>
</evidence>
<feature type="compositionally biased region" description="Basic residues" evidence="2">
    <location>
        <begin position="231"/>
        <end position="246"/>
    </location>
</feature>
<evidence type="ECO:0000313" key="3">
    <source>
        <dbReference type="EMBL" id="CAE2204371.1"/>
    </source>
</evidence>